<sequence length="49" mass="5247">MPFLLFAYAAQTLNASTLSILNSTAAIWGAVIGVFWTKTPLTKRGALGY</sequence>
<evidence type="ECO:0000256" key="1">
    <source>
        <dbReference type="SAM" id="Phobius"/>
    </source>
</evidence>
<dbReference type="Proteomes" id="UP000029223">
    <property type="component" value="Unassembled WGS sequence"/>
</dbReference>
<dbReference type="EMBL" id="BBMS01000057">
    <property type="protein sequence ID" value="GAL29133.1"/>
    <property type="molecule type" value="Genomic_DNA"/>
</dbReference>
<keyword evidence="1" id="KW-0472">Membrane</keyword>
<proteinExistence type="predicted"/>
<evidence type="ECO:0000313" key="3">
    <source>
        <dbReference type="Proteomes" id="UP000029223"/>
    </source>
</evidence>
<evidence type="ECO:0000313" key="2">
    <source>
        <dbReference type="EMBL" id="GAL29133.1"/>
    </source>
</evidence>
<comment type="caution">
    <text evidence="2">The sequence shown here is derived from an EMBL/GenBank/DDBJ whole genome shotgun (WGS) entry which is preliminary data.</text>
</comment>
<reference evidence="3" key="1">
    <citation type="submission" date="2014-09" db="EMBL/GenBank/DDBJ databases">
        <title>Vibrio variabilis JCM 19239. (C206) whole genome shotgun sequence.</title>
        <authorList>
            <person name="Sawabe T."/>
            <person name="Meirelles P."/>
            <person name="Nakanishi M."/>
            <person name="Sayaka M."/>
            <person name="Hattori M."/>
            <person name="Ohkuma M."/>
        </authorList>
    </citation>
    <scope>NUCLEOTIDE SEQUENCE [LARGE SCALE GENOMIC DNA]</scope>
    <source>
        <strain evidence="3">JCM 19239</strain>
    </source>
</reference>
<accession>A0ABQ0JK45</accession>
<protein>
    <submittedName>
        <fullName evidence="2">Metabolite transporter (DMT) superfamily</fullName>
    </submittedName>
</protein>
<dbReference type="InterPro" id="IPR037185">
    <property type="entry name" value="EmrE-like"/>
</dbReference>
<reference evidence="3" key="2">
    <citation type="submission" date="2014-09" db="EMBL/GenBank/DDBJ databases">
        <authorList>
            <consortium name="NBRP consortium"/>
            <person name="Sawabe T."/>
            <person name="Meirelles P."/>
            <person name="Nakanishi M."/>
            <person name="Sayaka M."/>
            <person name="Hattori M."/>
            <person name="Ohkuma M."/>
        </authorList>
    </citation>
    <scope>NUCLEOTIDE SEQUENCE [LARGE SCALE GENOMIC DNA]</scope>
    <source>
        <strain evidence="3">JCM 19239</strain>
    </source>
</reference>
<dbReference type="SUPFAM" id="SSF103481">
    <property type="entry name" value="Multidrug resistance efflux transporter EmrE"/>
    <property type="match status" value="1"/>
</dbReference>
<keyword evidence="1" id="KW-1133">Transmembrane helix</keyword>
<feature type="transmembrane region" description="Helical" evidence="1">
    <location>
        <begin position="25"/>
        <end position="41"/>
    </location>
</feature>
<gene>
    <name evidence="2" type="ORF">JCM19239_7181</name>
</gene>
<organism evidence="2 3">
    <name type="scientific">Vibrio variabilis</name>
    <dbReference type="NCBI Taxonomy" id="990271"/>
    <lineage>
        <taxon>Bacteria</taxon>
        <taxon>Pseudomonadati</taxon>
        <taxon>Pseudomonadota</taxon>
        <taxon>Gammaproteobacteria</taxon>
        <taxon>Vibrionales</taxon>
        <taxon>Vibrionaceae</taxon>
        <taxon>Vibrio</taxon>
    </lineage>
</organism>
<keyword evidence="1" id="KW-0812">Transmembrane</keyword>
<name>A0ABQ0JK45_9VIBR</name>
<keyword evidence="3" id="KW-1185">Reference proteome</keyword>